<dbReference type="RefSeq" id="WP_009021028.1">
    <property type="nucleotide sequence ID" value="NZ_DS999411.1"/>
</dbReference>
<proteinExistence type="inferred from homology"/>
<dbReference type="PROSITE" id="PS01227">
    <property type="entry name" value="UPF0012"/>
    <property type="match status" value="1"/>
</dbReference>
<dbReference type="PANTHER" id="PTHR23088:SF27">
    <property type="entry name" value="DEAMINATED GLUTATHIONE AMIDASE"/>
    <property type="match status" value="1"/>
</dbReference>
<protein>
    <submittedName>
        <fullName evidence="3">Carbon-nitrogen hydrolase</fullName>
    </submittedName>
</protein>
<dbReference type="eggNOG" id="COG0388">
    <property type="taxonomic scope" value="Bacteria"/>
</dbReference>
<reference evidence="4" key="1">
    <citation type="journal article" date="2013" name="BMC Microbiol.">
        <title>Taxonomy and evolution of bacteriochlorophyll a-containing members of the OM60/NOR5 clade of marine gammaproteobacteria: description of Luminiphilus syltensis gen. nov., sp. nov., reclassification of Haliea rubra as Pseudohaliea rubra gen. nov., comb. nov., and emendation of Chromatocurvus halotolerans.</title>
        <authorList>
            <person name="Spring S."/>
            <person name="Riedel T."/>
            <person name="Sproer C."/>
            <person name="Yan S."/>
            <person name="Harder J."/>
            <person name="Fuchs B.M."/>
        </authorList>
    </citation>
    <scope>NUCLEOTIDE SEQUENCE [LARGE SCALE GENOMIC DNA]</scope>
    <source>
        <strain evidence="4">NOR51-B</strain>
    </source>
</reference>
<feature type="domain" description="CN hydrolase" evidence="2">
    <location>
        <begin position="4"/>
        <end position="231"/>
    </location>
</feature>
<dbReference type="PROSITE" id="PS50263">
    <property type="entry name" value="CN_HYDROLASE"/>
    <property type="match status" value="1"/>
</dbReference>
<dbReference type="Proteomes" id="UP000004699">
    <property type="component" value="Unassembled WGS sequence"/>
</dbReference>
<evidence type="ECO:0000259" key="2">
    <source>
        <dbReference type="PROSITE" id="PS50263"/>
    </source>
</evidence>
<organism evidence="3 4">
    <name type="scientific">Luminiphilus syltensis NOR5-1B</name>
    <dbReference type="NCBI Taxonomy" id="565045"/>
    <lineage>
        <taxon>Bacteria</taxon>
        <taxon>Pseudomonadati</taxon>
        <taxon>Pseudomonadota</taxon>
        <taxon>Gammaproteobacteria</taxon>
        <taxon>Cellvibrionales</taxon>
        <taxon>Halieaceae</taxon>
        <taxon>Luminiphilus</taxon>
    </lineage>
</organism>
<dbReference type="Gene3D" id="3.60.110.10">
    <property type="entry name" value="Carbon-nitrogen hydrolase"/>
    <property type="match status" value="1"/>
</dbReference>
<keyword evidence="4" id="KW-1185">Reference proteome</keyword>
<dbReference type="InterPro" id="IPR001110">
    <property type="entry name" value="UPF0012_CS"/>
</dbReference>
<dbReference type="GO" id="GO:0016787">
    <property type="term" value="F:hydrolase activity"/>
    <property type="evidence" value="ECO:0007669"/>
    <property type="project" value="UniProtKB-KW"/>
</dbReference>
<dbReference type="HOGENOM" id="CLU_030130_3_3_6"/>
<dbReference type="STRING" id="565045.NOR51B_2234"/>
<sequence>MSKIGIAGLQLEAINGDNTDSIEAEIDAVARRYQWVDMVVLGELNALGSNLKFAQPMPGGEFEARFSEIAKRHGIWLIPGSIMEKSGGQYFNTAPVINPDGEVIARYRKQFPWLPYENGVTPGTEAVVFDVPGVGRFGVSICYDMWFPETLRALSCMGAEVIIHPTLTSTIDREVEQCMVRAHAASHQCYFFDVNVAGPLGVGQSIVAGPGGEVIHCAGRDREIIPLRLDLSYVRDVRANGWHGLGQPLKSFRDSTVPFPCYEKSYSSPALDALGPIKVAEAETGRKTRE</sequence>
<evidence type="ECO:0000313" key="3">
    <source>
        <dbReference type="EMBL" id="EED36284.1"/>
    </source>
</evidence>
<dbReference type="SUPFAM" id="SSF56317">
    <property type="entry name" value="Carbon-nitrogen hydrolase"/>
    <property type="match status" value="1"/>
</dbReference>
<dbReference type="EMBL" id="DS999411">
    <property type="protein sequence ID" value="EED36284.1"/>
    <property type="molecule type" value="Genomic_DNA"/>
</dbReference>
<dbReference type="AlphaFoldDB" id="B8KTF6"/>
<evidence type="ECO:0000313" key="4">
    <source>
        <dbReference type="Proteomes" id="UP000004699"/>
    </source>
</evidence>
<evidence type="ECO:0000256" key="1">
    <source>
        <dbReference type="ARBA" id="ARBA00010613"/>
    </source>
</evidence>
<dbReference type="InterPro" id="IPR003010">
    <property type="entry name" value="C-N_Hydrolase"/>
</dbReference>
<accession>B8KTF6</accession>
<dbReference type="InterPro" id="IPR036526">
    <property type="entry name" value="C-N_Hydrolase_sf"/>
</dbReference>
<dbReference type="Pfam" id="PF00795">
    <property type="entry name" value="CN_hydrolase"/>
    <property type="match status" value="1"/>
</dbReference>
<keyword evidence="3" id="KW-0378">Hydrolase</keyword>
<dbReference type="CDD" id="cd07197">
    <property type="entry name" value="nitrilase"/>
    <property type="match status" value="1"/>
</dbReference>
<gene>
    <name evidence="3" type="ORF">NOR51B_2234</name>
</gene>
<comment type="similarity">
    <text evidence="1">Belongs to the carbon-nitrogen hydrolase superfamily. NIT1/NIT2 family.</text>
</comment>
<dbReference type="PANTHER" id="PTHR23088">
    <property type="entry name" value="NITRILASE-RELATED"/>
    <property type="match status" value="1"/>
</dbReference>
<name>B8KTF6_9GAMM</name>
<dbReference type="OrthoDB" id="9811121at2"/>